<keyword evidence="1 3" id="KW-0853">WD repeat</keyword>
<dbReference type="PROSITE" id="PS50082">
    <property type="entry name" value="WD_REPEATS_2"/>
    <property type="match status" value="1"/>
</dbReference>
<proteinExistence type="predicted"/>
<dbReference type="SUPFAM" id="SSF50978">
    <property type="entry name" value="WD40 repeat-like"/>
    <property type="match status" value="1"/>
</dbReference>
<name>A0A445B092_ARAHY</name>
<dbReference type="Gene3D" id="2.130.10.10">
    <property type="entry name" value="YVTN repeat-like/Quinoprotein amine dehydrogenase"/>
    <property type="match status" value="1"/>
</dbReference>
<dbReference type="PROSITE" id="PS50294">
    <property type="entry name" value="WD_REPEATS_REGION"/>
    <property type="match status" value="1"/>
</dbReference>
<reference evidence="5 6" key="1">
    <citation type="submission" date="2019-01" db="EMBL/GenBank/DDBJ databases">
        <title>Sequencing of cultivated peanut Arachis hypogaea provides insights into genome evolution and oil improvement.</title>
        <authorList>
            <person name="Chen X."/>
        </authorList>
    </citation>
    <scope>NUCLEOTIDE SEQUENCE [LARGE SCALE GENOMIC DNA]</scope>
    <source>
        <strain evidence="6">cv. Fuhuasheng</strain>
        <tissue evidence="5">Leaves</tissue>
    </source>
</reference>
<evidence type="ECO:0000256" key="2">
    <source>
        <dbReference type="ARBA" id="ARBA00022737"/>
    </source>
</evidence>
<accession>A0A445B092</accession>
<feature type="compositionally biased region" description="Basic and acidic residues" evidence="4">
    <location>
        <begin position="1"/>
        <end position="15"/>
    </location>
</feature>
<feature type="compositionally biased region" description="Low complexity" evidence="4">
    <location>
        <begin position="57"/>
        <end position="68"/>
    </location>
</feature>
<feature type="repeat" description="WD" evidence="3">
    <location>
        <begin position="168"/>
        <end position="209"/>
    </location>
</feature>
<evidence type="ECO:0000256" key="3">
    <source>
        <dbReference type="PROSITE-ProRule" id="PRU00221"/>
    </source>
</evidence>
<evidence type="ECO:0000256" key="1">
    <source>
        <dbReference type="ARBA" id="ARBA00022574"/>
    </source>
</evidence>
<keyword evidence="6" id="KW-1185">Reference proteome</keyword>
<dbReference type="InterPro" id="IPR015943">
    <property type="entry name" value="WD40/YVTN_repeat-like_dom_sf"/>
</dbReference>
<dbReference type="InterPro" id="IPR019775">
    <property type="entry name" value="WD40_repeat_CS"/>
</dbReference>
<organism evidence="5 6">
    <name type="scientific">Arachis hypogaea</name>
    <name type="common">Peanut</name>
    <dbReference type="NCBI Taxonomy" id="3818"/>
    <lineage>
        <taxon>Eukaryota</taxon>
        <taxon>Viridiplantae</taxon>
        <taxon>Streptophyta</taxon>
        <taxon>Embryophyta</taxon>
        <taxon>Tracheophyta</taxon>
        <taxon>Spermatophyta</taxon>
        <taxon>Magnoliopsida</taxon>
        <taxon>eudicotyledons</taxon>
        <taxon>Gunneridae</taxon>
        <taxon>Pentapetalae</taxon>
        <taxon>rosids</taxon>
        <taxon>fabids</taxon>
        <taxon>Fabales</taxon>
        <taxon>Fabaceae</taxon>
        <taxon>Papilionoideae</taxon>
        <taxon>50 kb inversion clade</taxon>
        <taxon>dalbergioids sensu lato</taxon>
        <taxon>Dalbergieae</taxon>
        <taxon>Pterocarpus clade</taxon>
        <taxon>Arachis</taxon>
    </lineage>
</organism>
<dbReference type="EMBL" id="SDMP01000011">
    <property type="protein sequence ID" value="RYR32081.1"/>
    <property type="molecule type" value="Genomic_DNA"/>
</dbReference>
<dbReference type="Proteomes" id="UP000289738">
    <property type="component" value="Chromosome B01"/>
</dbReference>
<dbReference type="AlphaFoldDB" id="A0A445B092"/>
<dbReference type="InterPro" id="IPR036322">
    <property type="entry name" value="WD40_repeat_dom_sf"/>
</dbReference>
<dbReference type="PROSITE" id="PS00678">
    <property type="entry name" value="WD_REPEATS_1"/>
    <property type="match status" value="1"/>
</dbReference>
<evidence type="ECO:0000313" key="6">
    <source>
        <dbReference type="Proteomes" id="UP000289738"/>
    </source>
</evidence>
<feature type="region of interest" description="Disordered" evidence="4">
    <location>
        <begin position="1"/>
        <end position="68"/>
    </location>
</feature>
<dbReference type="Pfam" id="PF00400">
    <property type="entry name" value="WD40"/>
    <property type="match status" value="1"/>
</dbReference>
<evidence type="ECO:0000313" key="5">
    <source>
        <dbReference type="EMBL" id="RYR32081.1"/>
    </source>
</evidence>
<comment type="caution">
    <text evidence="5">The sequence shown here is derived from an EMBL/GenBank/DDBJ whole genome shotgun (WGS) entry which is preliminary data.</text>
</comment>
<protein>
    <submittedName>
        <fullName evidence="5">Uncharacterized protein</fullName>
    </submittedName>
</protein>
<keyword evidence="2" id="KW-0677">Repeat</keyword>
<evidence type="ECO:0000256" key="4">
    <source>
        <dbReference type="SAM" id="MobiDB-lite"/>
    </source>
</evidence>
<dbReference type="InterPro" id="IPR001680">
    <property type="entry name" value="WD40_rpt"/>
</dbReference>
<sequence>MVGQRKEQPRSEISKRSTLGYKGSQRRKSYGPMVHKRESLSPKELGTRSLTQGSNRPLSPAATSSSPARLDSRMSSLLASSSCQQCLVVVISSDLWWLSSSVCGGHLLCCVVFVSNKLSVFFVFPSIACLSLCTIKKTNLTSDIIIRSKSSPLLYHYWLSLIVHNEEYEGHEQAISNLTFSLDSRFLVSTSDDKTLSLWDIPIGSLIKILHGLINYVFCVNFNLNRTSLFLVPSIRPLGFGTLSPVCALRSFQHITMGSAVFGMLPLDTV</sequence>
<gene>
    <name evidence="5" type="ORF">Ahy_B01g057075</name>
</gene>
<dbReference type="SMART" id="SM00320">
    <property type="entry name" value="WD40"/>
    <property type="match status" value="1"/>
</dbReference>